<dbReference type="Proteomes" id="UP001597440">
    <property type="component" value="Unassembled WGS sequence"/>
</dbReference>
<gene>
    <name evidence="1" type="ORF">ACFSQW_11630</name>
</gene>
<organism evidence="1 2">
    <name type="scientific">Sphingobacterium tabacisoli</name>
    <dbReference type="NCBI Taxonomy" id="2044855"/>
    <lineage>
        <taxon>Bacteria</taxon>
        <taxon>Pseudomonadati</taxon>
        <taxon>Bacteroidota</taxon>
        <taxon>Sphingobacteriia</taxon>
        <taxon>Sphingobacteriales</taxon>
        <taxon>Sphingobacteriaceae</taxon>
        <taxon>Sphingobacterium</taxon>
    </lineage>
</organism>
<name>A0ABW5L3D5_9SPHI</name>
<comment type="caution">
    <text evidence="1">The sequence shown here is derived from an EMBL/GenBank/DDBJ whole genome shotgun (WGS) entry which is preliminary data.</text>
</comment>
<evidence type="ECO:0000313" key="2">
    <source>
        <dbReference type="Proteomes" id="UP001597440"/>
    </source>
</evidence>
<evidence type="ECO:0000313" key="1">
    <source>
        <dbReference type="EMBL" id="MFD2555045.1"/>
    </source>
</evidence>
<protein>
    <submittedName>
        <fullName evidence="1">Uncharacterized protein</fullName>
    </submittedName>
</protein>
<sequence length="157" mass="18055">MTNLSIAAQVSKSHLINGEYHRLYQDDLGGYDYTLFRTPSEILLEVNLRNGRLLLARLSELSDPSSTTIHCKSLESHRLDLEIECSIGLIPLPTSRRHEQLLLHGLPLSRNRPQRSAGKDTGARQLGLKLYSATVRNEKQCLYHYFKRWITLRSNKR</sequence>
<dbReference type="EMBL" id="JBHULD010000014">
    <property type="protein sequence ID" value="MFD2555045.1"/>
    <property type="molecule type" value="Genomic_DNA"/>
</dbReference>
<accession>A0ABW5L3D5</accession>
<reference evidence="2" key="1">
    <citation type="journal article" date="2019" name="Int. J. Syst. Evol. Microbiol.">
        <title>The Global Catalogue of Microorganisms (GCM) 10K type strain sequencing project: providing services to taxonomists for standard genome sequencing and annotation.</title>
        <authorList>
            <consortium name="The Broad Institute Genomics Platform"/>
            <consortium name="The Broad Institute Genome Sequencing Center for Infectious Disease"/>
            <person name="Wu L."/>
            <person name="Ma J."/>
        </authorList>
    </citation>
    <scope>NUCLEOTIDE SEQUENCE [LARGE SCALE GENOMIC DNA]</scope>
    <source>
        <strain evidence="2">KCTC 52298</strain>
    </source>
</reference>
<keyword evidence="2" id="KW-1185">Reference proteome</keyword>
<proteinExistence type="predicted"/>